<dbReference type="Gene3D" id="1.10.260.40">
    <property type="entry name" value="lambda repressor-like DNA-binding domains"/>
    <property type="match status" value="1"/>
</dbReference>
<keyword evidence="3" id="KW-1185">Reference proteome</keyword>
<dbReference type="CDD" id="cd00093">
    <property type="entry name" value="HTH_XRE"/>
    <property type="match status" value="1"/>
</dbReference>
<dbReference type="InterPro" id="IPR001387">
    <property type="entry name" value="Cro/C1-type_HTH"/>
</dbReference>
<dbReference type="Pfam" id="PF13560">
    <property type="entry name" value="HTH_31"/>
    <property type="match status" value="1"/>
</dbReference>
<evidence type="ECO:0000313" key="3">
    <source>
        <dbReference type="Proteomes" id="UP001499967"/>
    </source>
</evidence>
<evidence type="ECO:0000259" key="1">
    <source>
        <dbReference type="PROSITE" id="PS50943"/>
    </source>
</evidence>
<dbReference type="InterPro" id="IPR010982">
    <property type="entry name" value="Lambda_DNA-bd_dom_sf"/>
</dbReference>
<dbReference type="PROSITE" id="PS50943">
    <property type="entry name" value="HTH_CROC1"/>
    <property type="match status" value="1"/>
</dbReference>
<organism evidence="2 3">
    <name type="scientific">Pseudonocardia zijingensis</name>
    <dbReference type="NCBI Taxonomy" id="153376"/>
    <lineage>
        <taxon>Bacteria</taxon>
        <taxon>Bacillati</taxon>
        <taxon>Actinomycetota</taxon>
        <taxon>Actinomycetes</taxon>
        <taxon>Pseudonocardiales</taxon>
        <taxon>Pseudonocardiaceae</taxon>
        <taxon>Pseudonocardia</taxon>
    </lineage>
</organism>
<proteinExistence type="predicted"/>
<feature type="domain" description="HTH cro/C1-type" evidence="1">
    <location>
        <begin position="22"/>
        <end position="55"/>
    </location>
</feature>
<protein>
    <recommendedName>
        <fullName evidence="1">HTH cro/C1-type domain-containing protein</fullName>
    </recommendedName>
</protein>
<sequence length="351" mass="38534">MRGTALTAGADELVGRIAGAVLAAIRAETGTTQDGFAERMQVGLSTVQAWESGRRPLIKASFQDLQRLNRQLRADGAPVGLLHLLEQALLVDSIYIDMSATESRPHPLALLVPDRALTELLTWPITGEAPQQLRAAKSKLHVPGGVRDAVAAELRRAADNSPRDERGAMMRRQVKFLVASNDASAEWVRAQAAEDVRAHVDLRTWSPSWPVARSQAVSSAQEGDPEPLRHFIERGLADEATMSANLTYWAYWVGEHTAPWAQDAEMIDPSQDWAGDRLLDSLVQGVAGAPYRELCIHTLWALLRRRNRLLRRPAVAERVRAAAELALDTATLGSGTRQRLEQVRYLAESAG</sequence>
<dbReference type="Proteomes" id="UP001499967">
    <property type="component" value="Unassembled WGS sequence"/>
</dbReference>
<reference evidence="2 3" key="1">
    <citation type="journal article" date="2019" name="Int. J. Syst. Evol. Microbiol.">
        <title>The Global Catalogue of Microorganisms (GCM) 10K type strain sequencing project: providing services to taxonomists for standard genome sequencing and annotation.</title>
        <authorList>
            <consortium name="The Broad Institute Genomics Platform"/>
            <consortium name="The Broad Institute Genome Sequencing Center for Infectious Disease"/>
            <person name="Wu L."/>
            <person name="Ma J."/>
        </authorList>
    </citation>
    <scope>NUCLEOTIDE SEQUENCE [LARGE SCALE GENOMIC DNA]</scope>
    <source>
        <strain evidence="2 3">JCM 11117</strain>
    </source>
</reference>
<gene>
    <name evidence="2" type="ORF">GCM10009559_81970</name>
</gene>
<comment type="caution">
    <text evidence="2">The sequence shown here is derived from an EMBL/GenBank/DDBJ whole genome shotgun (WGS) entry which is preliminary data.</text>
</comment>
<dbReference type="SUPFAM" id="SSF47413">
    <property type="entry name" value="lambda repressor-like DNA-binding domains"/>
    <property type="match status" value="1"/>
</dbReference>
<accession>A0ABN1NKG5</accession>
<name>A0ABN1NKG5_9PSEU</name>
<evidence type="ECO:0000313" key="2">
    <source>
        <dbReference type="EMBL" id="GAA0911063.1"/>
    </source>
</evidence>
<dbReference type="RefSeq" id="WP_343947326.1">
    <property type="nucleotide sequence ID" value="NZ_BAAAHP010000377.1"/>
</dbReference>
<dbReference type="EMBL" id="BAAAHP010000377">
    <property type="protein sequence ID" value="GAA0911063.1"/>
    <property type="molecule type" value="Genomic_DNA"/>
</dbReference>
<dbReference type="SMART" id="SM00530">
    <property type="entry name" value="HTH_XRE"/>
    <property type="match status" value="1"/>
</dbReference>